<evidence type="ECO:0000313" key="2">
    <source>
        <dbReference type="Proteomes" id="UP001211065"/>
    </source>
</evidence>
<reference evidence="1" key="1">
    <citation type="submission" date="2020-05" db="EMBL/GenBank/DDBJ databases">
        <title>Phylogenomic resolution of chytrid fungi.</title>
        <authorList>
            <person name="Stajich J.E."/>
            <person name="Amses K."/>
            <person name="Simmons R."/>
            <person name="Seto K."/>
            <person name="Myers J."/>
            <person name="Bonds A."/>
            <person name="Quandt C.A."/>
            <person name="Barry K."/>
            <person name="Liu P."/>
            <person name="Grigoriev I."/>
            <person name="Longcore J.E."/>
            <person name="James T.Y."/>
        </authorList>
    </citation>
    <scope>NUCLEOTIDE SEQUENCE</scope>
    <source>
        <strain evidence="1">JEL0476</strain>
    </source>
</reference>
<dbReference type="Proteomes" id="UP001211065">
    <property type="component" value="Unassembled WGS sequence"/>
</dbReference>
<organism evidence="1 2">
    <name type="scientific">Clydaea vesicula</name>
    <dbReference type="NCBI Taxonomy" id="447962"/>
    <lineage>
        <taxon>Eukaryota</taxon>
        <taxon>Fungi</taxon>
        <taxon>Fungi incertae sedis</taxon>
        <taxon>Chytridiomycota</taxon>
        <taxon>Chytridiomycota incertae sedis</taxon>
        <taxon>Chytridiomycetes</taxon>
        <taxon>Lobulomycetales</taxon>
        <taxon>Lobulomycetaceae</taxon>
        <taxon>Clydaea</taxon>
    </lineage>
</organism>
<comment type="caution">
    <text evidence="1">The sequence shown here is derived from an EMBL/GenBank/DDBJ whole genome shotgun (WGS) entry which is preliminary data.</text>
</comment>
<evidence type="ECO:0000313" key="1">
    <source>
        <dbReference type="EMBL" id="KAJ3224711.1"/>
    </source>
</evidence>
<gene>
    <name evidence="1" type="ORF">HK099_008029</name>
</gene>
<sequence length="220" mass="24973">MNSTDFKRDPLECDTSINCLKNYNPNNNKQSFHECHACSSKDISEKFKQCFANSTHKLYQEIHRLNLTIQDVCKLDKIPASITEQAEATSQMPMQYSYNVNDHQPNCSPLYVDDQPLPRFEEVAILPPEYTVEDRNKVPHSIPNSNNNNSVIYNHNTRLEVLDTSQNIGNNFTDTSAQEISINNLPAEEPVIQSSSSQNVNTAEDINREVIQANSEPNNN</sequence>
<keyword evidence="2" id="KW-1185">Reference proteome</keyword>
<proteinExistence type="predicted"/>
<name>A0AAD5U858_9FUNG</name>
<protein>
    <submittedName>
        <fullName evidence="1">Uncharacterized protein</fullName>
    </submittedName>
</protein>
<dbReference type="AlphaFoldDB" id="A0AAD5U858"/>
<dbReference type="EMBL" id="JADGJW010000084">
    <property type="protein sequence ID" value="KAJ3224711.1"/>
    <property type="molecule type" value="Genomic_DNA"/>
</dbReference>
<accession>A0AAD5U858</accession>